<keyword evidence="2" id="KW-1185">Reference proteome</keyword>
<dbReference type="Proteomes" id="UP000224460">
    <property type="component" value="Unassembled WGS sequence"/>
</dbReference>
<dbReference type="EMBL" id="PEDL01000004">
    <property type="protein sequence ID" value="PHV71184.1"/>
    <property type="molecule type" value="Genomic_DNA"/>
</dbReference>
<reference evidence="1" key="1">
    <citation type="submission" date="2017-10" db="EMBL/GenBank/DDBJ databases">
        <title>Genome sequence of cellulolytic Lachnospiraceae bacterium XHS1971 isolated from hotspring sediment.</title>
        <authorList>
            <person name="Vasudevan G."/>
            <person name="Joshi A.J."/>
            <person name="Hivarkar S."/>
            <person name="Lanjekar V.B."/>
            <person name="Dhakephalkar P.K."/>
            <person name="Dagar S."/>
        </authorList>
    </citation>
    <scope>NUCLEOTIDE SEQUENCE</scope>
    <source>
        <strain evidence="1">XHS1971</strain>
    </source>
</reference>
<evidence type="ECO:0000313" key="1">
    <source>
        <dbReference type="EMBL" id="PHV71184.1"/>
    </source>
</evidence>
<gene>
    <name evidence="1" type="ORF">CS063_05690</name>
</gene>
<proteinExistence type="predicted"/>
<accession>A0AC61DDA1</accession>
<name>A0AC61DDA1_9FIRM</name>
<evidence type="ECO:0000313" key="2">
    <source>
        <dbReference type="Proteomes" id="UP000224460"/>
    </source>
</evidence>
<sequence>MKQRKYGLFTAIAMIIGVVIGSGIFFKSDNILIATGGNIGLGVLAFCIAAISIIFGSLTVAELAARNDTAGGIISYAESAYNGGVGCAFGWFQMFLYYPTLIAVVSYIVGVYSCLLFNIEGSLEIHILIGLTTVLFFFLVNLLSTKIPAYFQNIATIIKLIPLILIGVSGFIFGNPQFETVTHVETIQSSSWIAALAPIVFAFDGWIVTTSISHEIKNAKKNIPLALILSPIFILIIYLAYFIGMSIYLGPETIMTQGDIHVNNAAISLFGPWAAKALLVFIIISVAGTANGLMMALFQLPYSLGLRKMFPCSSKMIKIHSRFGTPCTSGVVALAIILFWTLLHYITQKYNLLPNSDVSEIAITFNYIGFILLYAHVFRLGLKGEIKGFWKSKMNPLLATIGSLIILYVGMQNPLFWMYLIICIAFMIAAYLFWKKNVA</sequence>
<organism evidence="1 2">
    <name type="scientific">Sporanaerobium hydrogeniformans</name>
    <dbReference type="NCBI Taxonomy" id="3072179"/>
    <lineage>
        <taxon>Bacteria</taxon>
        <taxon>Bacillati</taxon>
        <taxon>Bacillota</taxon>
        <taxon>Clostridia</taxon>
        <taxon>Lachnospirales</taxon>
        <taxon>Lachnospiraceae</taxon>
        <taxon>Sporanaerobium</taxon>
    </lineage>
</organism>
<protein>
    <submittedName>
        <fullName evidence="1">Amino acid permease</fullName>
    </submittedName>
</protein>
<comment type="caution">
    <text evidence="1">The sequence shown here is derived from an EMBL/GenBank/DDBJ whole genome shotgun (WGS) entry which is preliminary data.</text>
</comment>